<feature type="transmembrane region" description="Helical" evidence="9">
    <location>
        <begin position="89"/>
        <end position="108"/>
    </location>
</feature>
<evidence type="ECO:0000313" key="10">
    <source>
        <dbReference type="EMBL" id="KAK7309104.1"/>
    </source>
</evidence>
<evidence type="ECO:0000256" key="6">
    <source>
        <dbReference type="ARBA" id="ARBA00023065"/>
    </source>
</evidence>
<proteinExistence type="inferred from homology"/>
<dbReference type="AlphaFoldDB" id="A0AAN9K2U6"/>
<feature type="transmembrane region" description="Helical" evidence="9">
    <location>
        <begin position="115"/>
        <end position="131"/>
    </location>
</feature>
<evidence type="ECO:0008006" key="12">
    <source>
        <dbReference type="Google" id="ProtNLM"/>
    </source>
</evidence>
<dbReference type="Proteomes" id="UP001359559">
    <property type="component" value="Unassembled WGS sequence"/>
</dbReference>
<dbReference type="GO" id="GO:0016020">
    <property type="term" value="C:membrane"/>
    <property type="evidence" value="ECO:0007669"/>
    <property type="project" value="UniProtKB-SubCell"/>
</dbReference>
<dbReference type="GO" id="GO:0034220">
    <property type="term" value="P:monoatomic ion transmembrane transport"/>
    <property type="evidence" value="ECO:0007669"/>
    <property type="project" value="UniProtKB-KW"/>
</dbReference>
<dbReference type="Pfam" id="PF11744">
    <property type="entry name" value="ALMT"/>
    <property type="match status" value="1"/>
</dbReference>
<feature type="transmembrane region" description="Helical" evidence="9">
    <location>
        <begin position="58"/>
        <end position="77"/>
    </location>
</feature>
<reference evidence="10 11" key="1">
    <citation type="submission" date="2024-01" db="EMBL/GenBank/DDBJ databases">
        <title>The genomes of 5 underutilized Papilionoideae crops provide insights into root nodulation and disease resistance.</title>
        <authorList>
            <person name="Yuan L."/>
        </authorList>
    </citation>
    <scope>NUCLEOTIDE SEQUENCE [LARGE SCALE GENOMIC DNA]</scope>
    <source>
        <strain evidence="10">LY-2023</strain>
        <tissue evidence="10">Leaf</tissue>
    </source>
</reference>
<evidence type="ECO:0000256" key="3">
    <source>
        <dbReference type="ARBA" id="ARBA00022448"/>
    </source>
</evidence>
<keyword evidence="3" id="KW-0813">Transport</keyword>
<evidence type="ECO:0000256" key="1">
    <source>
        <dbReference type="ARBA" id="ARBA00004141"/>
    </source>
</evidence>
<evidence type="ECO:0000313" key="11">
    <source>
        <dbReference type="Proteomes" id="UP001359559"/>
    </source>
</evidence>
<name>A0AAN9K2U6_CLITE</name>
<comment type="caution">
    <text evidence="10">The sequence shown here is derived from an EMBL/GenBank/DDBJ whole genome shotgun (WGS) entry which is preliminary data.</text>
</comment>
<feature type="transmembrane region" description="Helical" evidence="9">
    <location>
        <begin position="199"/>
        <end position="217"/>
    </location>
</feature>
<accession>A0AAN9K2U6</accession>
<keyword evidence="6" id="KW-0406">Ion transport</keyword>
<evidence type="ECO:0000256" key="2">
    <source>
        <dbReference type="ARBA" id="ARBA00007079"/>
    </source>
</evidence>
<feature type="transmembrane region" description="Helical" evidence="9">
    <location>
        <begin position="169"/>
        <end position="187"/>
    </location>
</feature>
<keyword evidence="7 9" id="KW-0472">Membrane</keyword>
<dbReference type="InterPro" id="IPR020966">
    <property type="entry name" value="ALMT"/>
</dbReference>
<keyword evidence="8" id="KW-0407">Ion channel</keyword>
<evidence type="ECO:0000256" key="7">
    <source>
        <dbReference type="ARBA" id="ARBA00023136"/>
    </source>
</evidence>
<comment type="similarity">
    <text evidence="2">Belongs to the aromatic acid exporter (TC 2.A.85) family.</text>
</comment>
<organism evidence="10 11">
    <name type="scientific">Clitoria ternatea</name>
    <name type="common">Butterfly pea</name>
    <dbReference type="NCBI Taxonomy" id="43366"/>
    <lineage>
        <taxon>Eukaryota</taxon>
        <taxon>Viridiplantae</taxon>
        <taxon>Streptophyta</taxon>
        <taxon>Embryophyta</taxon>
        <taxon>Tracheophyta</taxon>
        <taxon>Spermatophyta</taxon>
        <taxon>Magnoliopsida</taxon>
        <taxon>eudicotyledons</taxon>
        <taxon>Gunneridae</taxon>
        <taxon>Pentapetalae</taxon>
        <taxon>rosids</taxon>
        <taxon>fabids</taxon>
        <taxon>Fabales</taxon>
        <taxon>Fabaceae</taxon>
        <taxon>Papilionoideae</taxon>
        <taxon>50 kb inversion clade</taxon>
        <taxon>NPAAA clade</taxon>
        <taxon>indigoferoid/millettioid clade</taxon>
        <taxon>Phaseoleae</taxon>
        <taxon>Clitoria</taxon>
    </lineage>
</organism>
<dbReference type="GO" id="GO:0015743">
    <property type="term" value="P:malate transport"/>
    <property type="evidence" value="ECO:0007669"/>
    <property type="project" value="InterPro"/>
</dbReference>
<sequence>MVPKVHAGQEMAMAENESWGMSGNLKKRMNVFGERVMRIPCLAWQTTWKVGREDPRRMIHAFKVGLSLTLVSLLYLLEPLFKEIGQSAIWAVMTVVVVLEFTAGATLCKGLNRGLGTLLAGLLAFLVGYIAHECGRVFQAIFIGAAVFLIGAMATYMRFIPYIKKNYDYGLVIFLLTFNLISVSSYRVENVMKIAHDRIYTIAIGCAICLLMSLLVFPNWSGEDLHNSTVYKLEGLAKSIEACVNEYFYGELEGSGDIKLSEDPIYKGYKAVLDSKSTDETLALHASWEPRHSRYCHKFPWQQYVKVGAVLRQFGYTVVALHGCLRTEIQTPRSVRAMFKDPCIRLAAEVSKVLIELSNSIRKRRHCSPEILSDHLHEALQDLNTAIKSQPRLFLGPKHKHNQATNMLKIAAAQVGQERHGKASGFSLSSVKTDSSALLEWKTKRDPTEHTKETERKSLRPQLSKIAITSLEFSEALPFAAFASLLVETVAKLDLVIEEVEELGRLACFKEFRPGDEIVVTCEEPRVDVLLNHLPSHGVE</sequence>
<evidence type="ECO:0000256" key="5">
    <source>
        <dbReference type="ARBA" id="ARBA00022989"/>
    </source>
</evidence>
<dbReference type="PANTHER" id="PTHR31086">
    <property type="entry name" value="ALUMINUM-ACTIVATED MALATE TRANSPORTER 10"/>
    <property type="match status" value="1"/>
</dbReference>
<dbReference type="EMBL" id="JAYKXN010000002">
    <property type="protein sequence ID" value="KAK7309104.1"/>
    <property type="molecule type" value="Genomic_DNA"/>
</dbReference>
<keyword evidence="4 9" id="KW-0812">Transmembrane</keyword>
<keyword evidence="5 9" id="KW-1133">Transmembrane helix</keyword>
<feature type="transmembrane region" description="Helical" evidence="9">
    <location>
        <begin position="137"/>
        <end position="157"/>
    </location>
</feature>
<evidence type="ECO:0000256" key="4">
    <source>
        <dbReference type="ARBA" id="ARBA00022692"/>
    </source>
</evidence>
<gene>
    <name evidence="10" type="ORF">RJT34_05583</name>
</gene>
<evidence type="ECO:0000256" key="8">
    <source>
        <dbReference type="ARBA" id="ARBA00023303"/>
    </source>
</evidence>
<comment type="subcellular location">
    <subcellularLocation>
        <location evidence="1">Membrane</location>
        <topology evidence="1">Multi-pass membrane protein</topology>
    </subcellularLocation>
</comment>
<keyword evidence="11" id="KW-1185">Reference proteome</keyword>
<evidence type="ECO:0000256" key="9">
    <source>
        <dbReference type="SAM" id="Phobius"/>
    </source>
</evidence>
<protein>
    <recommendedName>
        <fullName evidence="12">Aluminum-activated malate transporter 12</fullName>
    </recommendedName>
</protein>